<evidence type="ECO:0000256" key="2">
    <source>
        <dbReference type="ARBA" id="ARBA00023125"/>
    </source>
</evidence>
<dbReference type="SUPFAM" id="SSF46689">
    <property type="entry name" value="Homeodomain-like"/>
    <property type="match status" value="1"/>
</dbReference>
<dbReference type="InterPro" id="IPR020449">
    <property type="entry name" value="Tscrpt_reg_AraC-type_HTH"/>
</dbReference>
<dbReference type="InterPro" id="IPR009057">
    <property type="entry name" value="Homeodomain-like_sf"/>
</dbReference>
<dbReference type="RefSeq" id="WP_184097014.1">
    <property type="nucleotide sequence ID" value="NZ_JACHHN010000001.1"/>
</dbReference>
<feature type="domain" description="HTH araC/xylS-type" evidence="4">
    <location>
        <begin position="248"/>
        <end position="345"/>
    </location>
</feature>
<keyword evidence="2 5" id="KW-0238">DNA-binding</keyword>
<dbReference type="SMART" id="SM00342">
    <property type="entry name" value="HTH_ARAC"/>
    <property type="match status" value="1"/>
</dbReference>
<comment type="caution">
    <text evidence="5">The sequence shown here is derived from an EMBL/GenBank/DDBJ whole genome shotgun (WGS) entry which is preliminary data.</text>
</comment>
<evidence type="ECO:0000259" key="4">
    <source>
        <dbReference type="PROSITE" id="PS01124"/>
    </source>
</evidence>
<dbReference type="EMBL" id="JACHHN010000001">
    <property type="protein sequence ID" value="MBB5189697.1"/>
    <property type="molecule type" value="Genomic_DNA"/>
</dbReference>
<gene>
    <name evidence="5" type="ORF">HNQ50_000407</name>
</gene>
<dbReference type="AlphaFoldDB" id="A0A840R9V8"/>
<sequence length="355" mass="39326">MKRSGSCVQSSAALVPSTLQTISTIARLTSRRDIDPDRILAGSGITAAGLQDTTLMVTHAQELIVSANARALTSDDSLGLQIGNALRVSSFGLLGYAMLVSPTLLDALQCIFDFPVLFGSYFDVSLKVEGYAASITLDDYRYRPDLEIWNTDMCLAALWAVVCDVMADKISPDCVALRHGKTEHAAAYRQVFGCSTYFDRPESGLFFPAELLSSALPLADRFSYQVMRQQCAQLQRTWQNNSNLDVITKALRLISADPLKYNQLNNVASELFMSERTLRRRLDERGVKFQALLDQALCDKALEYLSRTALPVADIAEKLGYSETASFRHAFRRWTGQCPSEYRATPVEKSVVFAV</sequence>
<evidence type="ECO:0000313" key="6">
    <source>
        <dbReference type="Proteomes" id="UP000543030"/>
    </source>
</evidence>
<name>A0A840R9V8_9NEIS</name>
<keyword evidence="1" id="KW-0805">Transcription regulation</keyword>
<evidence type="ECO:0000256" key="1">
    <source>
        <dbReference type="ARBA" id="ARBA00023015"/>
    </source>
</evidence>
<dbReference type="InterPro" id="IPR032687">
    <property type="entry name" value="AraC-type_N"/>
</dbReference>
<dbReference type="GO" id="GO:0003700">
    <property type="term" value="F:DNA-binding transcription factor activity"/>
    <property type="evidence" value="ECO:0007669"/>
    <property type="project" value="InterPro"/>
</dbReference>
<dbReference type="PROSITE" id="PS01124">
    <property type="entry name" value="HTH_ARAC_FAMILY_2"/>
    <property type="match status" value="1"/>
</dbReference>
<accession>A0A840R9V8</accession>
<dbReference type="GO" id="GO:0005829">
    <property type="term" value="C:cytosol"/>
    <property type="evidence" value="ECO:0007669"/>
    <property type="project" value="TreeGrafter"/>
</dbReference>
<evidence type="ECO:0000313" key="5">
    <source>
        <dbReference type="EMBL" id="MBB5189697.1"/>
    </source>
</evidence>
<dbReference type="InterPro" id="IPR018060">
    <property type="entry name" value="HTH_AraC"/>
</dbReference>
<dbReference type="Pfam" id="PF12833">
    <property type="entry name" value="HTH_18"/>
    <property type="match status" value="1"/>
</dbReference>
<dbReference type="GO" id="GO:0000976">
    <property type="term" value="F:transcription cis-regulatory region binding"/>
    <property type="evidence" value="ECO:0007669"/>
    <property type="project" value="TreeGrafter"/>
</dbReference>
<dbReference type="PANTHER" id="PTHR47894:SF1">
    <property type="entry name" value="HTH-TYPE TRANSCRIPTIONAL REGULATOR VQSM"/>
    <property type="match status" value="1"/>
</dbReference>
<dbReference type="Proteomes" id="UP000543030">
    <property type="component" value="Unassembled WGS sequence"/>
</dbReference>
<keyword evidence="3" id="KW-0804">Transcription</keyword>
<dbReference type="PANTHER" id="PTHR47894">
    <property type="entry name" value="HTH-TYPE TRANSCRIPTIONAL REGULATOR GADX"/>
    <property type="match status" value="1"/>
</dbReference>
<protein>
    <submittedName>
        <fullName evidence="5">AraC-like DNA-binding protein</fullName>
    </submittedName>
</protein>
<keyword evidence="6" id="KW-1185">Reference proteome</keyword>
<dbReference type="Pfam" id="PF12625">
    <property type="entry name" value="Arabinose_bd"/>
    <property type="match status" value="1"/>
</dbReference>
<dbReference type="PRINTS" id="PR00032">
    <property type="entry name" value="HTHARAC"/>
</dbReference>
<evidence type="ECO:0000256" key="3">
    <source>
        <dbReference type="ARBA" id="ARBA00023163"/>
    </source>
</evidence>
<proteinExistence type="predicted"/>
<dbReference type="Gene3D" id="1.10.10.60">
    <property type="entry name" value="Homeodomain-like"/>
    <property type="match status" value="1"/>
</dbReference>
<organism evidence="5 6">
    <name type="scientific">Silvimonas terrae</name>
    <dbReference type="NCBI Taxonomy" id="300266"/>
    <lineage>
        <taxon>Bacteria</taxon>
        <taxon>Pseudomonadati</taxon>
        <taxon>Pseudomonadota</taxon>
        <taxon>Betaproteobacteria</taxon>
        <taxon>Neisseriales</taxon>
        <taxon>Chitinibacteraceae</taxon>
        <taxon>Silvimonas</taxon>
    </lineage>
</organism>
<reference evidence="5 6" key="1">
    <citation type="submission" date="2020-08" db="EMBL/GenBank/DDBJ databases">
        <title>Genomic Encyclopedia of Type Strains, Phase IV (KMG-IV): sequencing the most valuable type-strain genomes for metagenomic binning, comparative biology and taxonomic classification.</title>
        <authorList>
            <person name="Goeker M."/>
        </authorList>
    </citation>
    <scope>NUCLEOTIDE SEQUENCE [LARGE SCALE GENOMIC DNA]</scope>
    <source>
        <strain evidence="5 6">DSM 18233</strain>
    </source>
</reference>